<keyword evidence="2" id="KW-0732">Signal</keyword>
<dbReference type="GO" id="GO:0006508">
    <property type="term" value="P:proteolysis"/>
    <property type="evidence" value="ECO:0007669"/>
    <property type="project" value="InterPro"/>
</dbReference>
<dbReference type="InParanoid" id="A0A0V0QK80"/>
<evidence type="ECO:0000256" key="2">
    <source>
        <dbReference type="SAM" id="SignalP"/>
    </source>
</evidence>
<feature type="signal peptide" evidence="2">
    <location>
        <begin position="1"/>
        <end position="19"/>
    </location>
</feature>
<dbReference type="GO" id="GO:0004181">
    <property type="term" value="F:metallocarboxypeptidase activity"/>
    <property type="evidence" value="ECO:0007669"/>
    <property type="project" value="InterPro"/>
</dbReference>
<reference evidence="4 5" key="1">
    <citation type="journal article" date="2015" name="Sci. Rep.">
        <title>Genome of the facultative scuticociliatosis pathogen Pseudocohnilembus persalinus provides insight into its virulence through horizontal gene transfer.</title>
        <authorList>
            <person name="Xiong J."/>
            <person name="Wang G."/>
            <person name="Cheng J."/>
            <person name="Tian M."/>
            <person name="Pan X."/>
            <person name="Warren A."/>
            <person name="Jiang C."/>
            <person name="Yuan D."/>
            <person name="Miao W."/>
        </authorList>
    </citation>
    <scope>NUCLEOTIDE SEQUENCE [LARGE SCALE GENOMIC DNA]</scope>
    <source>
        <strain evidence="4">36N120E</strain>
    </source>
</reference>
<comment type="similarity">
    <text evidence="1">Belongs to the peptidase M14 family.</text>
</comment>
<keyword evidence="5" id="KW-1185">Reference proteome</keyword>
<evidence type="ECO:0000256" key="1">
    <source>
        <dbReference type="ARBA" id="ARBA00005988"/>
    </source>
</evidence>
<dbReference type="Gene3D" id="3.40.630.10">
    <property type="entry name" value="Zn peptidases"/>
    <property type="match status" value="1"/>
</dbReference>
<feature type="chain" id="PRO_5006867486" description="Peptidase M14 domain-containing protein" evidence="2">
    <location>
        <begin position="20"/>
        <end position="150"/>
    </location>
</feature>
<accession>A0A0V0QK80</accession>
<sequence>MTNIFFISFGFLFIQLAYTFTNILDEKQLVEDLKNDQKLWNDIEIQFSQGDYAGFFSANKTYAILDELAQNFPLLCKFPQIIGYTYEDRTMFVYPLSNIQKEGLKEENAIFLNGLHHAREPLSVSMGLYTYGQKNIFLLKKKQKANRTMH</sequence>
<evidence type="ECO:0000259" key="3">
    <source>
        <dbReference type="Pfam" id="PF00246"/>
    </source>
</evidence>
<name>A0A0V0QK80_PSEPJ</name>
<gene>
    <name evidence="4" type="ORF">PPERSA_11978</name>
</gene>
<dbReference type="AlphaFoldDB" id="A0A0V0QK80"/>
<feature type="domain" description="Peptidase M14" evidence="3">
    <location>
        <begin position="62"/>
        <end position="130"/>
    </location>
</feature>
<comment type="caution">
    <text evidence="4">The sequence shown here is derived from an EMBL/GenBank/DDBJ whole genome shotgun (WGS) entry which is preliminary data.</text>
</comment>
<dbReference type="GO" id="GO:0008270">
    <property type="term" value="F:zinc ion binding"/>
    <property type="evidence" value="ECO:0007669"/>
    <property type="project" value="InterPro"/>
</dbReference>
<dbReference type="SUPFAM" id="SSF53187">
    <property type="entry name" value="Zn-dependent exopeptidases"/>
    <property type="match status" value="1"/>
</dbReference>
<organism evidence="4 5">
    <name type="scientific">Pseudocohnilembus persalinus</name>
    <name type="common">Ciliate</name>
    <dbReference type="NCBI Taxonomy" id="266149"/>
    <lineage>
        <taxon>Eukaryota</taxon>
        <taxon>Sar</taxon>
        <taxon>Alveolata</taxon>
        <taxon>Ciliophora</taxon>
        <taxon>Intramacronucleata</taxon>
        <taxon>Oligohymenophorea</taxon>
        <taxon>Scuticociliatia</taxon>
        <taxon>Philasterida</taxon>
        <taxon>Pseudocohnilembidae</taxon>
        <taxon>Pseudocohnilembus</taxon>
    </lineage>
</organism>
<evidence type="ECO:0000313" key="4">
    <source>
        <dbReference type="EMBL" id="KRX02638.1"/>
    </source>
</evidence>
<dbReference type="InterPro" id="IPR000834">
    <property type="entry name" value="Peptidase_M14"/>
</dbReference>
<protein>
    <recommendedName>
        <fullName evidence="3">Peptidase M14 domain-containing protein</fullName>
    </recommendedName>
</protein>
<proteinExistence type="inferred from homology"/>
<dbReference type="EMBL" id="LDAU01000154">
    <property type="protein sequence ID" value="KRX02638.1"/>
    <property type="molecule type" value="Genomic_DNA"/>
</dbReference>
<dbReference type="Pfam" id="PF00246">
    <property type="entry name" value="Peptidase_M14"/>
    <property type="match status" value="1"/>
</dbReference>
<evidence type="ECO:0000313" key="5">
    <source>
        <dbReference type="Proteomes" id="UP000054937"/>
    </source>
</evidence>
<dbReference type="Proteomes" id="UP000054937">
    <property type="component" value="Unassembled WGS sequence"/>
</dbReference>